<dbReference type="Pfam" id="PF01042">
    <property type="entry name" value="Ribonuc_L-PSP"/>
    <property type="match status" value="1"/>
</dbReference>
<dbReference type="PANTHER" id="PTHR11803:SF58">
    <property type="entry name" value="PROTEIN HMF1-RELATED"/>
    <property type="match status" value="1"/>
</dbReference>
<dbReference type="Gene3D" id="3.30.1330.40">
    <property type="entry name" value="RutC-like"/>
    <property type="match status" value="1"/>
</dbReference>
<dbReference type="InterPro" id="IPR035959">
    <property type="entry name" value="RutC-like_sf"/>
</dbReference>
<dbReference type="AlphaFoldDB" id="A0A6J6YK54"/>
<evidence type="ECO:0000256" key="1">
    <source>
        <dbReference type="ARBA" id="ARBA00010552"/>
    </source>
</evidence>
<dbReference type="EMBL" id="CAFAAI010000288">
    <property type="protein sequence ID" value="CAB4809911.1"/>
    <property type="molecule type" value="Genomic_DNA"/>
</dbReference>
<reference evidence="3" key="1">
    <citation type="submission" date="2020-05" db="EMBL/GenBank/DDBJ databases">
        <authorList>
            <person name="Chiriac C."/>
            <person name="Salcher M."/>
            <person name="Ghai R."/>
            <person name="Kavagutti S V."/>
        </authorList>
    </citation>
    <scope>NUCLEOTIDE SEQUENCE</scope>
</reference>
<name>A0A6J6YK54_9ZZZZ</name>
<dbReference type="SUPFAM" id="SSF55298">
    <property type="entry name" value="YjgF-like"/>
    <property type="match status" value="1"/>
</dbReference>
<dbReference type="InterPro" id="IPR006175">
    <property type="entry name" value="YjgF/YER057c/UK114"/>
</dbReference>
<organism evidence="3">
    <name type="scientific">freshwater metagenome</name>
    <dbReference type="NCBI Taxonomy" id="449393"/>
    <lineage>
        <taxon>unclassified sequences</taxon>
        <taxon>metagenomes</taxon>
        <taxon>ecological metagenomes</taxon>
    </lineage>
</organism>
<comment type="similarity">
    <text evidence="1">Belongs to the RutC family.</text>
</comment>
<protein>
    <submittedName>
        <fullName evidence="3">Unannotated protein</fullName>
    </submittedName>
</protein>
<dbReference type="GO" id="GO:0005829">
    <property type="term" value="C:cytosol"/>
    <property type="evidence" value="ECO:0007669"/>
    <property type="project" value="TreeGrafter"/>
</dbReference>
<dbReference type="GO" id="GO:0019239">
    <property type="term" value="F:deaminase activity"/>
    <property type="evidence" value="ECO:0007669"/>
    <property type="project" value="TreeGrafter"/>
</dbReference>
<evidence type="ECO:0000313" key="2">
    <source>
        <dbReference type="EMBL" id="CAB4697654.1"/>
    </source>
</evidence>
<dbReference type="PANTHER" id="PTHR11803">
    <property type="entry name" value="2-IMINOBUTANOATE/2-IMINOPROPANOATE DEAMINASE RIDA"/>
    <property type="match status" value="1"/>
</dbReference>
<proteinExistence type="inferred from homology"/>
<evidence type="ECO:0000313" key="3">
    <source>
        <dbReference type="EMBL" id="CAB4809911.1"/>
    </source>
</evidence>
<sequence>MNTEISPSTIAPPAANYAHAVLVESPTRTLYTSGVVPVSPDGSVPQGLHDQTEVVWANIVAILTEASMTVNDIVSITTYVVNSEPLADIMAVRDRVLDGRRVASTLVTVPALARPAWRLEIAVIAAV</sequence>
<accession>A0A6J6YK54</accession>
<gene>
    <name evidence="2" type="ORF">UFOPK2366_01094</name>
    <name evidence="3" type="ORF">UFOPK2992_01507</name>
</gene>
<dbReference type="EMBL" id="CAEZXM010000197">
    <property type="protein sequence ID" value="CAB4697654.1"/>
    <property type="molecule type" value="Genomic_DNA"/>
</dbReference>